<reference evidence="2" key="1">
    <citation type="submission" date="2021-04" db="EMBL/GenBank/DDBJ databases">
        <title>First draft genome resource for Brassicaceae pathogens Fusarium oxysporum f. sp. raphani and Fusarium oxysporum f. sp. rapae.</title>
        <authorList>
            <person name="Asai S."/>
        </authorList>
    </citation>
    <scope>NUCLEOTIDE SEQUENCE</scope>
    <source>
        <strain evidence="2">Tf1262</strain>
    </source>
</reference>
<dbReference type="Proteomes" id="UP000693942">
    <property type="component" value="Unassembled WGS sequence"/>
</dbReference>
<feature type="compositionally biased region" description="Basic and acidic residues" evidence="1">
    <location>
        <begin position="117"/>
        <end position="144"/>
    </location>
</feature>
<evidence type="ECO:0000313" key="2">
    <source>
        <dbReference type="EMBL" id="KAG7420653.1"/>
    </source>
</evidence>
<evidence type="ECO:0000313" key="3">
    <source>
        <dbReference type="Proteomes" id="UP000693942"/>
    </source>
</evidence>
<feature type="region of interest" description="Disordered" evidence="1">
    <location>
        <begin position="1"/>
        <end position="160"/>
    </location>
</feature>
<name>A0A8J5P827_FUSOX</name>
<dbReference type="EMBL" id="JAELUR010000018">
    <property type="protein sequence ID" value="KAG7420653.1"/>
    <property type="molecule type" value="Genomic_DNA"/>
</dbReference>
<comment type="caution">
    <text evidence="2">The sequence shown here is derived from an EMBL/GenBank/DDBJ whole genome shotgun (WGS) entry which is preliminary data.</text>
</comment>
<evidence type="ECO:0000256" key="1">
    <source>
        <dbReference type="SAM" id="MobiDB-lite"/>
    </source>
</evidence>
<feature type="region of interest" description="Disordered" evidence="1">
    <location>
        <begin position="172"/>
        <end position="191"/>
    </location>
</feature>
<gene>
    <name evidence="2" type="ORF">Forpi1262_v016309</name>
</gene>
<accession>A0A8J5P827</accession>
<sequence>MEAAAGAQKAALAPTALTLRGRRQGSEGSVPRSPSSPLPLSAAIHHYQGSEDEEDYRAAMAAQKEFRNKRSRRGSRGLNSPALSKQDASEHRCRANPEVANFDGSISVHGRAASTEHAGDLKQMQDERRRKKEQAARELEERRKSLAKCAQTPSIPHPNEFSSALAVTVKTADPKPLPDDIPPYSATAPPQRSIYARNGPVMGLPATPKAMRLIIEHSQTRGSRHSGRLFSEIVSRNLASTVA</sequence>
<proteinExistence type="predicted"/>
<feature type="compositionally biased region" description="Low complexity" evidence="1">
    <location>
        <begin position="31"/>
        <end position="41"/>
    </location>
</feature>
<feature type="compositionally biased region" description="Low complexity" evidence="1">
    <location>
        <begin position="1"/>
        <end position="16"/>
    </location>
</feature>
<protein>
    <submittedName>
        <fullName evidence="2">Uncharacterized protein</fullName>
    </submittedName>
</protein>
<organism evidence="2 3">
    <name type="scientific">Fusarium oxysporum f. sp. raphani</name>
    <dbReference type="NCBI Taxonomy" id="96318"/>
    <lineage>
        <taxon>Eukaryota</taxon>
        <taxon>Fungi</taxon>
        <taxon>Dikarya</taxon>
        <taxon>Ascomycota</taxon>
        <taxon>Pezizomycotina</taxon>
        <taxon>Sordariomycetes</taxon>
        <taxon>Hypocreomycetidae</taxon>
        <taxon>Hypocreales</taxon>
        <taxon>Nectriaceae</taxon>
        <taxon>Fusarium</taxon>
        <taxon>Fusarium oxysporum species complex</taxon>
    </lineage>
</organism>
<dbReference type="AlphaFoldDB" id="A0A8J5P827"/>